<dbReference type="EMBL" id="CP064760">
    <property type="protein sequence ID" value="QPE04815.1"/>
    <property type="molecule type" value="Genomic_DNA"/>
</dbReference>
<keyword evidence="10" id="KW-1185">Reference proteome</keyword>
<evidence type="ECO:0000256" key="1">
    <source>
        <dbReference type="ARBA" id="ARBA00004651"/>
    </source>
</evidence>
<comment type="subcellular location">
    <subcellularLocation>
        <location evidence="1 7">Cell membrane</location>
        <topology evidence="1 7">Multi-pass membrane protein</topology>
    </subcellularLocation>
</comment>
<feature type="transmembrane region" description="Helical" evidence="7">
    <location>
        <begin position="12"/>
        <end position="30"/>
    </location>
</feature>
<dbReference type="SUPFAM" id="SSF161098">
    <property type="entry name" value="MetI-like"/>
    <property type="match status" value="1"/>
</dbReference>
<dbReference type="KEGG" id="msf:IT882_01310"/>
<evidence type="ECO:0000259" key="8">
    <source>
        <dbReference type="PROSITE" id="PS50928"/>
    </source>
</evidence>
<dbReference type="PANTHER" id="PTHR30151">
    <property type="entry name" value="ALKANE SULFONATE ABC TRANSPORTER-RELATED, MEMBRANE SUBUNIT"/>
    <property type="match status" value="1"/>
</dbReference>
<keyword evidence="3" id="KW-1003">Cell membrane</keyword>
<keyword evidence="2 7" id="KW-0813">Transport</keyword>
<dbReference type="CDD" id="cd06261">
    <property type="entry name" value="TM_PBP2"/>
    <property type="match status" value="1"/>
</dbReference>
<feature type="transmembrane region" description="Helical" evidence="7">
    <location>
        <begin position="186"/>
        <end position="209"/>
    </location>
</feature>
<dbReference type="Proteomes" id="UP000594480">
    <property type="component" value="Chromosome"/>
</dbReference>
<evidence type="ECO:0000313" key="10">
    <source>
        <dbReference type="Proteomes" id="UP000594480"/>
    </source>
</evidence>
<feature type="transmembrane region" description="Helical" evidence="7">
    <location>
        <begin position="229"/>
        <end position="248"/>
    </location>
</feature>
<dbReference type="InterPro" id="IPR035906">
    <property type="entry name" value="MetI-like_sf"/>
</dbReference>
<dbReference type="Pfam" id="PF00528">
    <property type="entry name" value="BPD_transp_1"/>
    <property type="match status" value="1"/>
</dbReference>
<keyword evidence="6 7" id="KW-0472">Membrane</keyword>
<organism evidence="9 10">
    <name type="scientific">Microbacterium schleiferi</name>
    <dbReference type="NCBI Taxonomy" id="69362"/>
    <lineage>
        <taxon>Bacteria</taxon>
        <taxon>Bacillati</taxon>
        <taxon>Actinomycetota</taxon>
        <taxon>Actinomycetes</taxon>
        <taxon>Micrococcales</taxon>
        <taxon>Microbacteriaceae</taxon>
        <taxon>Microbacterium</taxon>
    </lineage>
</organism>
<accession>A0A7S8MYR3</accession>
<keyword evidence="4 7" id="KW-0812">Transmembrane</keyword>
<reference evidence="9 10" key="1">
    <citation type="submission" date="2020-11" db="EMBL/GenBank/DDBJ databases">
        <title>Amino acid is mineralized and recycled by bacteria in oceanic microbiome.</title>
        <authorList>
            <person name="Zheng L.Y."/>
        </authorList>
    </citation>
    <scope>NUCLEOTIDE SEQUENCE [LARGE SCALE GENOMIC DNA]</scope>
    <source>
        <strain evidence="9 10">A32-1</strain>
    </source>
</reference>
<sequence length="265" mass="28270">MNDSVWAVIGKRLGLLAIAATLAVIVWIIVLESMDVIPLVGKRPWDVWNWLFVADDAAENRAIILSNLLITARDCIVGYVLGLVFSFVLAIVFVMSRSVEHAVIPPIMLARSIPLLVMTPLITLVFGINVIGVSAVVTSVVFFPALINLVYGLRAVNPQHVELVHAYGGTAWTVLRKISIPSAMPALFASARLSVPLAVTGAMIGEWLATGEGLGGSISRAAGAFDFNQMWASAVTIAVMTMLAYSVVSIVEALVTRRFGAVAAD</sequence>
<comment type="similarity">
    <text evidence="7">Belongs to the binding-protein-dependent transport system permease family.</text>
</comment>
<dbReference type="GO" id="GO:0005886">
    <property type="term" value="C:plasma membrane"/>
    <property type="evidence" value="ECO:0007669"/>
    <property type="project" value="UniProtKB-SubCell"/>
</dbReference>
<dbReference type="PANTHER" id="PTHR30151:SF0">
    <property type="entry name" value="ABC TRANSPORTER PERMEASE PROTEIN MJ0413-RELATED"/>
    <property type="match status" value="1"/>
</dbReference>
<name>A0A7S8MYR3_9MICO</name>
<evidence type="ECO:0000256" key="2">
    <source>
        <dbReference type="ARBA" id="ARBA00022448"/>
    </source>
</evidence>
<feature type="transmembrane region" description="Helical" evidence="7">
    <location>
        <begin position="76"/>
        <end position="96"/>
    </location>
</feature>
<dbReference type="Gene3D" id="1.10.3720.10">
    <property type="entry name" value="MetI-like"/>
    <property type="match status" value="1"/>
</dbReference>
<keyword evidence="5 7" id="KW-1133">Transmembrane helix</keyword>
<evidence type="ECO:0000256" key="6">
    <source>
        <dbReference type="ARBA" id="ARBA00023136"/>
    </source>
</evidence>
<protein>
    <submittedName>
        <fullName evidence="9">ABC transporter permease subunit</fullName>
    </submittedName>
</protein>
<evidence type="ECO:0000256" key="3">
    <source>
        <dbReference type="ARBA" id="ARBA00022475"/>
    </source>
</evidence>
<feature type="domain" description="ABC transmembrane type-1" evidence="8">
    <location>
        <begin position="64"/>
        <end position="252"/>
    </location>
</feature>
<gene>
    <name evidence="9" type="ORF">IT882_01310</name>
</gene>
<dbReference type="PROSITE" id="PS50928">
    <property type="entry name" value="ABC_TM1"/>
    <property type="match status" value="1"/>
</dbReference>
<dbReference type="GO" id="GO:0055085">
    <property type="term" value="P:transmembrane transport"/>
    <property type="evidence" value="ECO:0007669"/>
    <property type="project" value="InterPro"/>
</dbReference>
<evidence type="ECO:0000256" key="5">
    <source>
        <dbReference type="ARBA" id="ARBA00022989"/>
    </source>
</evidence>
<evidence type="ECO:0000313" key="9">
    <source>
        <dbReference type="EMBL" id="QPE04815.1"/>
    </source>
</evidence>
<dbReference type="InterPro" id="IPR000515">
    <property type="entry name" value="MetI-like"/>
</dbReference>
<feature type="transmembrane region" description="Helical" evidence="7">
    <location>
        <begin position="134"/>
        <end position="153"/>
    </location>
</feature>
<dbReference type="RefSeq" id="WP_195692842.1">
    <property type="nucleotide sequence ID" value="NZ_CP064760.1"/>
</dbReference>
<evidence type="ECO:0000256" key="4">
    <source>
        <dbReference type="ARBA" id="ARBA00022692"/>
    </source>
</evidence>
<proteinExistence type="inferred from homology"/>
<dbReference type="AlphaFoldDB" id="A0A7S8MYR3"/>
<feature type="transmembrane region" description="Helical" evidence="7">
    <location>
        <begin position="108"/>
        <end position="128"/>
    </location>
</feature>
<evidence type="ECO:0000256" key="7">
    <source>
        <dbReference type="RuleBase" id="RU363032"/>
    </source>
</evidence>